<dbReference type="Proteomes" id="UP001595921">
    <property type="component" value="Unassembled WGS sequence"/>
</dbReference>
<keyword evidence="3" id="KW-1185">Reference proteome</keyword>
<gene>
    <name evidence="2" type="ORF">ACFO0N_03105</name>
</gene>
<comment type="caution">
    <text evidence="2">The sequence shown here is derived from an EMBL/GenBank/DDBJ whole genome shotgun (WGS) entry which is preliminary data.</text>
</comment>
<name>A0ABD5P8D8_9EURY</name>
<organism evidence="2 3">
    <name type="scientific">Halobium salinum</name>
    <dbReference type="NCBI Taxonomy" id="1364940"/>
    <lineage>
        <taxon>Archaea</taxon>
        <taxon>Methanobacteriati</taxon>
        <taxon>Methanobacteriota</taxon>
        <taxon>Stenosarchaea group</taxon>
        <taxon>Halobacteria</taxon>
        <taxon>Halobacteriales</taxon>
        <taxon>Haloferacaceae</taxon>
        <taxon>Halobium</taxon>
    </lineage>
</organism>
<accession>A0ABD5P8D8</accession>
<feature type="region of interest" description="Disordered" evidence="1">
    <location>
        <begin position="28"/>
        <end position="96"/>
    </location>
</feature>
<feature type="compositionally biased region" description="Low complexity" evidence="1">
    <location>
        <begin position="46"/>
        <end position="58"/>
    </location>
</feature>
<evidence type="ECO:0000256" key="1">
    <source>
        <dbReference type="SAM" id="MobiDB-lite"/>
    </source>
</evidence>
<proteinExistence type="predicted"/>
<dbReference type="EMBL" id="JBHSDS010000003">
    <property type="protein sequence ID" value="MFC4356933.1"/>
    <property type="molecule type" value="Genomic_DNA"/>
</dbReference>
<dbReference type="AlphaFoldDB" id="A0ABD5P8D8"/>
<evidence type="ECO:0000313" key="3">
    <source>
        <dbReference type="Proteomes" id="UP001595921"/>
    </source>
</evidence>
<protein>
    <submittedName>
        <fullName evidence="2">Uncharacterized protein</fullName>
    </submittedName>
</protein>
<evidence type="ECO:0000313" key="2">
    <source>
        <dbReference type="EMBL" id="MFC4356933.1"/>
    </source>
</evidence>
<sequence>MHRTGWTRLGVLTVALVGVLLAAGGLGLAVPGPDASPVAGDERATSTDGAAADGTVADGTDEDIEGETRVVTSEPKWEPAATPPASGNDTVNSANA</sequence>
<reference evidence="2 3" key="1">
    <citation type="journal article" date="2019" name="Int. J. Syst. Evol. Microbiol.">
        <title>The Global Catalogue of Microorganisms (GCM) 10K type strain sequencing project: providing services to taxonomists for standard genome sequencing and annotation.</title>
        <authorList>
            <consortium name="The Broad Institute Genomics Platform"/>
            <consortium name="The Broad Institute Genome Sequencing Center for Infectious Disease"/>
            <person name="Wu L."/>
            <person name="Ma J."/>
        </authorList>
    </citation>
    <scope>NUCLEOTIDE SEQUENCE [LARGE SCALE GENOMIC DNA]</scope>
    <source>
        <strain evidence="2 3">CGMCC 1.12553</strain>
    </source>
</reference>
<dbReference type="RefSeq" id="WP_267621901.1">
    <property type="nucleotide sequence ID" value="NZ_JAODIW010000006.1"/>
</dbReference>
<feature type="compositionally biased region" description="Polar residues" evidence="1">
    <location>
        <begin position="85"/>
        <end position="96"/>
    </location>
</feature>